<keyword evidence="5 6" id="KW-0456">Lyase</keyword>
<evidence type="ECO:0000256" key="1">
    <source>
        <dbReference type="ARBA" id="ARBA00001353"/>
    </source>
</evidence>
<dbReference type="GO" id="GO:0046656">
    <property type="term" value="P:folic acid biosynthetic process"/>
    <property type="evidence" value="ECO:0007669"/>
    <property type="project" value="UniProtKB-UniRule"/>
</dbReference>
<dbReference type="NCBIfam" id="TIGR00525">
    <property type="entry name" value="folB"/>
    <property type="match status" value="1"/>
</dbReference>
<dbReference type="InterPro" id="IPR006156">
    <property type="entry name" value="Dihydroneopterin_aldolase"/>
</dbReference>
<dbReference type="SMART" id="SM00905">
    <property type="entry name" value="FolB"/>
    <property type="match status" value="1"/>
</dbReference>
<reference evidence="8 9" key="1">
    <citation type="submission" date="2022-08" db="EMBL/GenBank/DDBJ databases">
        <authorList>
            <person name="Zeman M."/>
            <person name="Kubasova T."/>
        </authorList>
    </citation>
    <scope>NUCLEOTIDE SEQUENCE [LARGE SCALE GENOMIC DNA]</scope>
    <source>
        <strain evidence="8 9">ET62</strain>
    </source>
</reference>
<dbReference type="EC" id="4.1.2.25" evidence="6"/>
<dbReference type="Proteomes" id="UP001204579">
    <property type="component" value="Unassembled WGS sequence"/>
</dbReference>
<evidence type="ECO:0000256" key="5">
    <source>
        <dbReference type="ARBA" id="ARBA00023239"/>
    </source>
</evidence>
<dbReference type="Pfam" id="PF02152">
    <property type="entry name" value="FolB"/>
    <property type="match status" value="1"/>
</dbReference>
<dbReference type="GO" id="GO:0005737">
    <property type="term" value="C:cytoplasm"/>
    <property type="evidence" value="ECO:0007669"/>
    <property type="project" value="TreeGrafter"/>
</dbReference>
<evidence type="ECO:0000256" key="2">
    <source>
        <dbReference type="ARBA" id="ARBA00005013"/>
    </source>
</evidence>
<dbReference type="NCBIfam" id="TIGR00526">
    <property type="entry name" value="folB_dom"/>
    <property type="match status" value="1"/>
</dbReference>
<sequence>MKPTNMYIHLKGLKIYAYHGVLPQENKIGAEYTIDLQLKTDFTKAADTDQLEGTVNYAAVFETVKAEMAVPSKLLEHVSCRIARRLLLDFPIEEVKIALYKQNPPMGADCQQVGIEATYRK</sequence>
<comment type="similarity">
    <text evidence="3 6">Belongs to the DHNA family.</text>
</comment>
<comment type="function">
    <text evidence="6">Catalyzes the conversion of 7,8-dihydroneopterin to 6-hydroxymethyl-7,8-dihydropterin.</text>
</comment>
<organism evidence="8 9">
    <name type="scientific">Phocaeicola barnesiae</name>
    <dbReference type="NCBI Taxonomy" id="376804"/>
    <lineage>
        <taxon>Bacteria</taxon>
        <taxon>Pseudomonadati</taxon>
        <taxon>Bacteroidota</taxon>
        <taxon>Bacteroidia</taxon>
        <taxon>Bacteroidales</taxon>
        <taxon>Bacteroidaceae</taxon>
        <taxon>Phocaeicola</taxon>
    </lineage>
</organism>
<evidence type="ECO:0000313" key="8">
    <source>
        <dbReference type="EMBL" id="MCR8873142.1"/>
    </source>
</evidence>
<dbReference type="GO" id="GO:0046654">
    <property type="term" value="P:tetrahydrofolate biosynthetic process"/>
    <property type="evidence" value="ECO:0007669"/>
    <property type="project" value="UniProtKB-UniRule"/>
</dbReference>
<dbReference type="RefSeq" id="WP_022340785.1">
    <property type="nucleotide sequence ID" value="NZ_CALULB010000001.1"/>
</dbReference>
<dbReference type="SUPFAM" id="SSF55620">
    <property type="entry name" value="Tetrahydrobiopterin biosynthesis enzymes-like"/>
    <property type="match status" value="1"/>
</dbReference>
<evidence type="ECO:0000256" key="4">
    <source>
        <dbReference type="ARBA" id="ARBA00022909"/>
    </source>
</evidence>
<name>A0AAW5N514_9BACT</name>
<dbReference type="Gene3D" id="3.30.1130.10">
    <property type="match status" value="1"/>
</dbReference>
<protein>
    <recommendedName>
        <fullName evidence="6">7,8-dihydroneopterin aldolase</fullName>
        <ecNumber evidence="6">4.1.2.25</ecNumber>
    </recommendedName>
</protein>
<comment type="caution">
    <text evidence="8">The sequence shown here is derived from an EMBL/GenBank/DDBJ whole genome shotgun (WGS) entry which is preliminary data.</text>
</comment>
<dbReference type="AlphaFoldDB" id="A0AAW5N514"/>
<comment type="pathway">
    <text evidence="2 6">Cofactor biosynthesis; tetrahydrofolate biosynthesis; 2-amino-4-hydroxy-6-hydroxymethyl-7,8-dihydropteridine diphosphate from 7,8-dihydroneopterin triphosphate: step 3/4.</text>
</comment>
<dbReference type="PANTHER" id="PTHR42844">
    <property type="entry name" value="DIHYDRONEOPTERIN ALDOLASE 1-RELATED"/>
    <property type="match status" value="1"/>
</dbReference>
<dbReference type="GO" id="GO:0004150">
    <property type="term" value="F:dihydroneopterin aldolase activity"/>
    <property type="evidence" value="ECO:0007669"/>
    <property type="project" value="UniProtKB-UniRule"/>
</dbReference>
<dbReference type="PANTHER" id="PTHR42844:SF1">
    <property type="entry name" value="DIHYDRONEOPTERIN ALDOLASE 1-RELATED"/>
    <property type="match status" value="1"/>
</dbReference>
<keyword evidence="9" id="KW-1185">Reference proteome</keyword>
<dbReference type="InterPro" id="IPR006157">
    <property type="entry name" value="FolB_dom"/>
</dbReference>
<evidence type="ECO:0000259" key="7">
    <source>
        <dbReference type="SMART" id="SM00905"/>
    </source>
</evidence>
<feature type="domain" description="Dihydroneopterin aldolase/epimerase" evidence="7">
    <location>
        <begin position="8"/>
        <end position="119"/>
    </location>
</feature>
<evidence type="ECO:0000256" key="3">
    <source>
        <dbReference type="ARBA" id="ARBA00005708"/>
    </source>
</evidence>
<evidence type="ECO:0000313" key="9">
    <source>
        <dbReference type="Proteomes" id="UP001204579"/>
    </source>
</evidence>
<gene>
    <name evidence="8" type="primary">folB</name>
    <name evidence="8" type="ORF">NW209_03735</name>
</gene>
<comment type="catalytic activity">
    <reaction evidence="1 6">
        <text>7,8-dihydroneopterin = 6-hydroxymethyl-7,8-dihydropterin + glycolaldehyde</text>
        <dbReference type="Rhea" id="RHEA:10540"/>
        <dbReference type="ChEBI" id="CHEBI:17001"/>
        <dbReference type="ChEBI" id="CHEBI:17071"/>
        <dbReference type="ChEBI" id="CHEBI:44841"/>
        <dbReference type="EC" id="4.1.2.25"/>
    </reaction>
</comment>
<dbReference type="InterPro" id="IPR043133">
    <property type="entry name" value="GTP-CH-I_C/QueF"/>
</dbReference>
<dbReference type="EMBL" id="JANRHJ010000003">
    <property type="protein sequence ID" value="MCR8873142.1"/>
    <property type="molecule type" value="Genomic_DNA"/>
</dbReference>
<keyword evidence="4 6" id="KW-0289">Folate biosynthesis</keyword>
<evidence type="ECO:0000256" key="6">
    <source>
        <dbReference type="RuleBase" id="RU362079"/>
    </source>
</evidence>
<proteinExistence type="inferred from homology"/>
<accession>A0AAW5N514</accession>